<feature type="region of interest" description="Disordered" evidence="5">
    <location>
        <begin position="831"/>
        <end position="873"/>
    </location>
</feature>
<sequence length="963" mass="105813">MMVLEGLSDSHVVLLSVQLCLNGDISGLPLLKSQFPHTLHLELLFRIILTFLPEITEPEQYTQVIKQLANGSPPLDCDLETDVAAIREISEPDARKQVRHLKLLPLRRPHINIDASEPPLIQFLIHRAHRIDTEVGLQIYILELVDPFISSSDTLRDWTISVVLPAIRFNYEYHPDNEGALSLELIESLDSRSAVNILLSAVEPHAKGGDVGRDLKGLIGPWMYGHVKSKRRKLDNKKSTISGSDLAEVGWQDVNEWILSTSIRDFHLAIEAVEQWSGPGDINLGDYDGAQDEELSEDTGEGLMSLYAQAGLASIYALSDGGFGLISGAARILSRVADFTGFDDRLHINNAGLHPLSLQIPELERVSRQHLLHNMLLNSSNPLTYPTKQSISFTDAILMSIRILDQYGRWMSPRAAAELMLLGQADAQFFELRKLLETLNHQHPPPRDWAQVRASLLWLHSWGGSTQPDVPQGLFWRIPLLKLEREIFIAMLTAREYKLAADVYLNSPSSTPLPRDEVESAVTETIFASYDNATNGNKTRGGMKRSADLYESHIPVVLRLPHSAFLKAFVLTRNSRLEAFSPYFPQSVSFQQISSLLSATHALSFYSLTLQHGVPFQPVSIRVHQDPISLIEKVLEQNPKGYTQLDDLLAIGRNLVAAGLPTGKGTAASTASPNQAVVSAERRIMSLAIAAAVNASDFDTAYSYVVTRVIPPSLVPGSERDDTGHAQDEDDDISWRAAYNTGRHPPTGKEAQETTLVSRIARLSQRMELLSLALVLAPSAEYLPEILAVWRRCDEEMSTLQEQEIQEAESWDYEGDQQGRMGMGMGVGAAVPGGFGPSSSELDALDTELERERRARSTRQPQPQRPAKLSGYEEAPMGLFDVARGAASALRKNAFPLTSASPTTNNSSGSMTNNSSGEEGQGAETPRTRKRDVVSNLVTEGLVSGIGWVIGAPAPASGQGSPE</sequence>
<feature type="compositionally biased region" description="Low complexity" evidence="5">
    <location>
        <begin position="901"/>
        <end position="916"/>
    </location>
</feature>
<keyword evidence="2" id="KW-0813">Transport</keyword>
<evidence type="ECO:0000256" key="1">
    <source>
        <dbReference type="ARBA" id="ARBA00004240"/>
    </source>
</evidence>
<dbReference type="PANTHER" id="PTHR40787">
    <property type="entry name" value="SECRETED PROTEIN"/>
    <property type="match status" value="1"/>
</dbReference>
<dbReference type="OrthoDB" id="342024at2759"/>
<dbReference type="EMBL" id="AOKY01000350">
    <property type="protein sequence ID" value="KDB22526.1"/>
    <property type="molecule type" value="Genomic_DNA"/>
</dbReference>
<dbReference type="Proteomes" id="UP000024533">
    <property type="component" value="Unassembled WGS sequence"/>
</dbReference>
<dbReference type="Pfam" id="PF08314">
    <property type="entry name" value="Sec39"/>
    <property type="match status" value="2"/>
</dbReference>
<keyword evidence="8" id="KW-1185">Reference proteome</keyword>
<dbReference type="AlphaFoldDB" id="A0A059J3R8"/>
<name>A0A059J3R8_TRIIM</name>
<protein>
    <recommendedName>
        <fullName evidence="6">Sec39 domain-containing protein</fullName>
    </recommendedName>
</protein>
<dbReference type="HOGENOM" id="CLU_006056_0_0_1"/>
<dbReference type="InterPro" id="IPR013244">
    <property type="entry name" value="Sec39_domain"/>
</dbReference>
<dbReference type="OMA" id="GMKRAYD"/>
<accession>A0A059J3R8</accession>
<gene>
    <name evidence="7" type="ORF">H109_05560</name>
</gene>
<dbReference type="GO" id="GO:0006890">
    <property type="term" value="P:retrograde vesicle-mediated transport, Golgi to endoplasmic reticulum"/>
    <property type="evidence" value="ECO:0007669"/>
    <property type="project" value="InterPro"/>
</dbReference>
<evidence type="ECO:0000313" key="8">
    <source>
        <dbReference type="Proteomes" id="UP000024533"/>
    </source>
</evidence>
<feature type="region of interest" description="Disordered" evidence="5">
    <location>
        <begin position="897"/>
        <end position="936"/>
    </location>
</feature>
<proteinExistence type="predicted"/>
<dbReference type="GO" id="GO:0005783">
    <property type="term" value="C:endoplasmic reticulum"/>
    <property type="evidence" value="ECO:0007669"/>
    <property type="project" value="UniProtKB-SubCell"/>
</dbReference>
<feature type="domain" description="Sec39" evidence="6">
    <location>
        <begin position="577"/>
        <end position="811"/>
    </location>
</feature>
<feature type="domain" description="Sec39" evidence="6">
    <location>
        <begin position="13"/>
        <end position="549"/>
    </location>
</feature>
<organism evidence="7 8">
    <name type="scientific">Trichophyton interdigitale (strain MR816)</name>
    <dbReference type="NCBI Taxonomy" id="1215338"/>
    <lineage>
        <taxon>Eukaryota</taxon>
        <taxon>Fungi</taxon>
        <taxon>Dikarya</taxon>
        <taxon>Ascomycota</taxon>
        <taxon>Pezizomycotina</taxon>
        <taxon>Eurotiomycetes</taxon>
        <taxon>Eurotiomycetidae</taxon>
        <taxon>Onygenales</taxon>
        <taxon>Arthrodermataceae</taxon>
        <taxon>Trichophyton</taxon>
    </lineage>
</organism>
<keyword evidence="4" id="KW-0653">Protein transport</keyword>
<dbReference type="PANTHER" id="PTHR40787:SF3">
    <property type="entry name" value="PROTEIN TRANSPORT PROTEIN SEC39"/>
    <property type="match status" value="1"/>
</dbReference>
<comment type="subcellular location">
    <subcellularLocation>
        <location evidence="1">Endoplasmic reticulum</location>
    </subcellularLocation>
</comment>
<evidence type="ECO:0000256" key="2">
    <source>
        <dbReference type="ARBA" id="ARBA00022448"/>
    </source>
</evidence>
<comment type="caution">
    <text evidence="7">The sequence shown here is derived from an EMBL/GenBank/DDBJ whole genome shotgun (WGS) entry which is preliminary data.</text>
</comment>
<keyword evidence="3" id="KW-0256">Endoplasmic reticulum</keyword>
<evidence type="ECO:0000256" key="4">
    <source>
        <dbReference type="ARBA" id="ARBA00022927"/>
    </source>
</evidence>
<dbReference type="GO" id="GO:0015031">
    <property type="term" value="P:protein transport"/>
    <property type="evidence" value="ECO:0007669"/>
    <property type="project" value="UniProtKB-KW"/>
</dbReference>
<evidence type="ECO:0000256" key="3">
    <source>
        <dbReference type="ARBA" id="ARBA00022824"/>
    </source>
</evidence>
<evidence type="ECO:0000256" key="5">
    <source>
        <dbReference type="SAM" id="MobiDB-lite"/>
    </source>
</evidence>
<evidence type="ECO:0000313" key="7">
    <source>
        <dbReference type="EMBL" id="KDB22526.1"/>
    </source>
</evidence>
<evidence type="ECO:0000259" key="6">
    <source>
        <dbReference type="Pfam" id="PF08314"/>
    </source>
</evidence>
<reference evidence="7 8" key="1">
    <citation type="submission" date="2014-02" db="EMBL/GenBank/DDBJ databases">
        <title>The Genome Sequence of Trichophyton interdigitale MR816.</title>
        <authorList>
            <consortium name="The Broad Institute Genomics Platform"/>
            <person name="Cuomo C.A."/>
            <person name="White T.C."/>
            <person name="Graser Y."/>
            <person name="Martinez-Rossi N."/>
            <person name="Heitman J."/>
            <person name="Young S.K."/>
            <person name="Zeng Q."/>
            <person name="Gargeya S."/>
            <person name="Abouelleil A."/>
            <person name="Alvarado L."/>
            <person name="Chapman S.B."/>
            <person name="Gainer-Dewar J."/>
            <person name="Goldberg J."/>
            <person name="Griggs A."/>
            <person name="Gujja S."/>
            <person name="Hansen M."/>
            <person name="Howarth C."/>
            <person name="Imamovic A."/>
            <person name="Larimer J."/>
            <person name="Martinez D."/>
            <person name="Murphy C."/>
            <person name="Pearson M.D."/>
            <person name="Persinoti G."/>
            <person name="Poon T."/>
            <person name="Priest M."/>
            <person name="Roberts A.D."/>
            <person name="Saif S."/>
            <person name="Shea T.D."/>
            <person name="Sykes S.N."/>
            <person name="Wortman J."/>
            <person name="Nusbaum C."/>
            <person name="Birren B."/>
        </authorList>
    </citation>
    <scope>NUCLEOTIDE SEQUENCE [LARGE SCALE GENOMIC DNA]</scope>
    <source>
        <strain evidence="7 8">MR816</strain>
    </source>
</reference>